<feature type="chain" id="PRO_5046405394" evidence="1">
    <location>
        <begin position="26"/>
        <end position="223"/>
    </location>
</feature>
<feature type="signal peptide" evidence="1">
    <location>
        <begin position="1"/>
        <end position="25"/>
    </location>
</feature>
<evidence type="ECO:0000313" key="2">
    <source>
        <dbReference type="EMBL" id="QTC88293.1"/>
    </source>
</evidence>
<dbReference type="Proteomes" id="UP000663942">
    <property type="component" value="Chromosome"/>
</dbReference>
<evidence type="ECO:0000256" key="1">
    <source>
        <dbReference type="SAM" id="SignalP"/>
    </source>
</evidence>
<dbReference type="EMBL" id="CP062006">
    <property type="protein sequence ID" value="QTC88293.1"/>
    <property type="molecule type" value="Genomic_DNA"/>
</dbReference>
<organism evidence="2 3">
    <name type="scientific">Brevundimonas pondensis</name>
    <dbReference type="NCBI Taxonomy" id="2774189"/>
    <lineage>
        <taxon>Bacteria</taxon>
        <taxon>Pseudomonadati</taxon>
        <taxon>Pseudomonadota</taxon>
        <taxon>Alphaproteobacteria</taxon>
        <taxon>Caulobacterales</taxon>
        <taxon>Caulobacteraceae</taxon>
        <taxon>Brevundimonas</taxon>
    </lineage>
</organism>
<dbReference type="PROSITE" id="PS51257">
    <property type="entry name" value="PROKAR_LIPOPROTEIN"/>
    <property type="match status" value="1"/>
</dbReference>
<proteinExistence type="predicted"/>
<dbReference type="RefSeq" id="WP_207825392.1">
    <property type="nucleotide sequence ID" value="NZ_CP062006.1"/>
</dbReference>
<sequence>MRAALFVASLACAAFACLSAAPAAAQETRAQFLDRCRAETLAASPGSEAWVDEACAGRWPGVTRSNPMLDALLSLFVAGTPSALDPADVRARAAMVRWRSASEGELAGLNVETTRTPTTRLALNWSAMGEPVPYEPIEALRVRGASVDPIGCYAYGAGESNSVWRVAAPGHVPFALSVYRREAPTASALSHITVSADAERNIPTLDDLRAAEPDQDWMETCLR</sequence>
<keyword evidence="1" id="KW-0732">Signal</keyword>
<keyword evidence="3" id="KW-1185">Reference proteome</keyword>
<name>A0ABX7SPF3_9CAUL</name>
<reference evidence="2 3" key="1">
    <citation type="submission" date="2020-09" db="EMBL/GenBank/DDBJ databases">
        <title>Brevundimonas sp. LVF1 isolated from an oligotrophic pond in Goettingen, Germany.</title>
        <authorList>
            <person name="Friedrich I."/>
            <person name="Klassen A."/>
            <person name="Neubauer H."/>
            <person name="Schneider D."/>
            <person name="Hertel R."/>
            <person name="Daniel R."/>
        </authorList>
    </citation>
    <scope>NUCLEOTIDE SEQUENCE [LARGE SCALE GENOMIC DNA]</scope>
    <source>
        <strain evidence="2 3">LVF1</strain>
    </source>
</reference>
<protein>
    <submittedName>
        <fullName evidence="2">Uncharacterized protein</fullName>
    </submittedName>
</protein>
<gene>
    <name evidence="2" type="ORF">IFE19_02490</name>
</gene>
<accession>A0ABX7SPF3</accession>
<evidence type="ECO:0000313" key="3">
    <source>
        <dbReference type="Proteomes" id="UP000663942"/>
    </source>
</evidence>